<organism evidence="4 5">
    <name type="scientific">Legionella geestiana</name>
    <dbReference type="NCBI Taxonomy" id="45065"/>
    <lineage>
        <taxon>Bacteria</taxon>
        <taxon>Pseudomonadati</taxon>
        <taxon>Pseudomonadota</taxon>
        <taxon>Gammaproteobacteria</taxon>
        <taxon>Legionellales</taxon>
        <taxon>Legionellaceae</taxon>
        <taxon>Legionella</taxon>
    </lineage>
</organism>
<feature type="transmembrane region" description="Helical" evidence="3">
    <location>
        <begin position="3239"/>
        <end position="3259"/>
    </location>
</feature>
<feature type="transmembrane region" description="Helical" evidence="3">
    <location>
        <begin position="3161"/>
        <end position="3184"/>
    </location>
</feature>
<dbReference type="GO" id="GO:0016787">
    <property type="term" value="F:hydrolase activity"/>
    <property type="evidence" value="ECO:0007669"/>
    <property type="project" value="UniProtKB-KW"/>
</dbReference>
<dbReference type="InterPro" id="IPR031325">
    <property type="entry name" value="RHS_repeat"/>
</dbReference>
<dbReference type="NCBIfam" id="TIGR01643">
    <property type="entry name" value="YD_repeat_2x"/>
    <property type="match status" value="10"/>
</dbReference>
<keyword evidence="3" id="KW-0812">Transmembrane</keyword>
<feature type="compositionally biased region" description="Polar residues" evidence="2">
    <location>
        <begin position="3130"/>
        <end position="3143"/>
    </location>
</feature>
<dbReference type="RefSeq" id="WP_035901798.1">
    <property type="nucleotide sequence ID" value="NZ_CAAAHN010000009.1"/>
</dbReference>
<evidence type="ECO:0000256" key="3">
    <source>
        <dbReference type="SAM" id="Phobius"/>
    </source>
</evidence>
<dbReference type="InterPro" id="IPR018392">
    <property type="entry name" value="LysM"/>
</dbReference>
<feature type="region of interest" description="Disordered" evidence="2">
    <location>
        <begin position="3130"/>
        <end position="3149"/>
    </location>
</feature>
<dbReference type="PATRIC" id="fig|45065.4.peg.745"/>
<proteinExistence type="predicted"/>
<dbReference type="PANTHER" id="PTHR32305:SF15">
    <property type="entry name" value="PROTEIN RHSA-RELATED"/>
    <property type="match status" value="1"/>
</dbReference>
<gene>
    <name evidence="4" type="primary">rhsA</name>
    <name evidence="4" type="ORF">Lgee_0702</name>
</gene>
<keyword evidence="3" id="KW-0472">Membrane</keyword>
<evidence type="ECO:0000256" key="1">
    <source>
        <dbReference type="ARBA" id="ARBA00022737"/>
    </source>
</evidence>
<name>A0A0W0U3D6_9GAMM</name>
<dbReference type="CDD" id="cd00118">
    <property type="entry name" value="LysM"/>
    <property type="match status" value="1"/>
</dbReference>
<keyword evidence="3" id="KW-1133">Transmembrane helix</keyword>
<evidence type="ECO:0000313" key="5">
    <source>
        <dbReference type="Proteomes" id="UP000054785"/>
    </source>
</evidence>
<dbReference type="InterPro" id="IPR036779">
    <property type="entry name" value="LysM_dom_sf"/>
</dbReference>
<feature type="transmembrane region" description="Helical" evidence="3">
    <location>
        <begin position="3196"/>
        <end position="3219"/>
    </location>
</feature>
<dbReference type="Pfam" id="PF25023">
    <property type="entry name" value="TEN_YD-shell"/>
    <property type="match status" value="2"/>
</dbReference>
<feature type="transmembrane region" description="Helical" evidence="3">
    <location>
        <begin position="3606"/>
        <end position="3633"/>
    </location>
</feature>
<dbReference type="SMART" id="SM00257">
    <property type="entry name" value="LysM"/>
    <property type="match status" value="1"/>
</dbReference>
<keyword evidence="5" id="KW-1185">Reference proteome</keyword>
<evidence type="ECO:0000313" key="4">
    <source>
        <dbReference type="EMBL" id="KTD02373.1"/>
    </source>
</evidence>
<dbReference type="Proteomes" id="UP000054785">
    <property type="component" value="Unassembled WGS sequence"/>
</dbReference>
<protein>
    <submittedName>
        <fullName evidence="4">Putative deoxyribonuclease RhsA</fullName>
        <ecNumber evidence="4">3.1.-.-</ecNumber>
    </submittedName>
</protein>
<feature type="transmembrane region" description="Helical" evidence="3">
    <location>
        <begin position="3568"/>
        <end position="3586"/>
    </location>
</feature>
<dbReference type="EC" id="3.1.-.-" evidence="4"/>
<dbReference type="OrthoDB" id="9816400at2"/>
<comment type="caution">
    <text evidence="4">The sequence shown here is derived from an EMBL/GenBank/DDBJ whole genome shotgun (WGS) entry which is preliminary data.</text>
</comment>
<dbReference type="Gene3D" id="3.10.350.10">
    <property type="entry name" value="LysM domain"/>
    <property type="match status" value="1"/>
</dbReference>
<keyword evidence="1" id="KW-0677">Repeat</keyword>
<dbReference type="Gene3D" id="2.180.10.10">
    <property type="entry name" value="RHS repeat-associated core"/>
    <property type="match status" value="10"/>
</dbReference>
<reference evidence="4 5" key="1">
    <citation type="submission" date="2015-11" db="EMBL/GenBank/DDBJ databases">
        <title>Genomic analysis of 38 Legionella species identifies large and diverse effector repertoires.</title>
        <authorList>
            <person name="Burstein D."/>
            <person name="Amaro F."/>
            <person name="Zusman T."/>
            <person name="Lifshitz Z."/>
            <person name="Cohen O."/>
            <person name="Gilbert J.A."/>
            <person name="Pupko T."/>
            <person name="Shuman H.A."/>
            <person name="Segal G."/>
        </authorList>
    </citation>
    <scope>NUCLEOTIDE SEQUENCE [LARGE SCALE GENOMIC DNA]</scope>
    <source>
        <strain evidence="4 5">ATCC 49504</strain>
    </source>
</reference>
<dbReference type="STRING" id="45065.Lgee_0702"/>
<accession>A0A0W0U3D6</accession>
<evidence type="ECO:0000256" key="2">
    <source>
        <dbReference type="SAM" id="MobiDB-lite"/>
    </source>
</evidence>
<dbReference type="EMBL" id="LNYC01000020">
    <property type="protein sequence ID" value="KTD02373.1"/>
    <property type="molecule type" value="Genomic_DNA"/>
</dbReference>
<dbReference type="Pfam" id="PF05593">
    <property type="entry name" value="RHS_repeat"/>
    <property type="match status" value="3"/>
</dbReference>
<dbReference type="Gene3D" id="3.90.930.1">
    <property type="match status" value="1"/>
</dbReference>
<dbReference type="InterPro" id="IPR050708">
    <property type="entry name" value="T6SS_VgrG/RHS"/>
</dbReference>
<dbReference type="InterPro" id="IPR056823">
    <property type="entry name" value="TEN-like_YD-shell"/>
</dbReference>
<keyword evidence="4" id="KW-0378">Hydrolase</keyword>
<sequence length="3687" mass="409138">MTQIITGNGAGVYGSSLNLPGNFGIQGRATLGQGTEDVYVNAANGNLVVRHRDGFMAGNGTGFSLTQTWNSSGESRGWRFNTASMLILQGVPNTPGSAVVRVEGDGHRTRFVFDAASGSYRPEEGGRASLSFNDGVWRAQSGSDETVSEYNAEGRLQAIRDRDGHSLRFEYVNNLLSRIVDTNARQTVIWHFEAGRLRDVESRSDGVVVHREQFEWDGRGRLARVVRDLGDGKTFWTRYAYAGESERISDIEQSDGTLLHIEYDTAGRVSLLRDGTESTMEFRYSAGKTTITNALNEVWTYLVDARSRLIGIEGPNGHQVHYAYEGNYLSSVTRGQLTWRYHYTANGDCERIEDPSGKVTEYTFDEAHRWLSKTVTNRDTKALISVERQVFDANGHLCYEVSAAGVVRTHSYDASGRLKNSRTFLNAHFTGTVVSLAVLGAWCAAQNPQQVSRIDYTWDWRGQLESETYFTRISANGEGLTQGALVTRMRYDAAGRLLEKSVPFAGGFKSTTYVYDDLDRLILSVNNDGGRHTYTYDDLHQRVIETDEKGLQTVKLYDQSGLLLSTTQLDSVKTFASVRYHYDATGRLVHEQGLDGLRTYYFYDASGQLQAEVSGSGLMTEYLRDSSGRLVGTILYAARLATRDWGDTPPELATVRPLPSSADRTLRTHFNAHNQIAFQVDASGAVRGFEYDTAGRVVCERAYVQRQWPPVAHADDRVHRFYFDADGNRIADVDGEGVLTVYRYDGENHLLETYRYANRLRLPAPAIFSSLDLKPDTLHDVRTLHFYNAAGLKIADIDAEGGVTEYSFDDRGLMISSRAFATRVDMAAITANTTFDQLRPKESAQDRCSAWQYDSLARVVEEQAANGLVTRFSYDAQGLLICKTLMDAKTHQERTERIRRDSAGRVIETLDALGSRLLAESALDEAAIEAIWQHHGVHHTYDASGRRVSSTNAKGETTHYFYDDAGRLCNTINADGAVLEYRYNAFGDMTTTIRYSRFLEGPFDTLTSASLAEKLKTLEDRAHDAVITYDFDAMGRIISETHGARETTVHWNAFGEMERREQRINAESRIISEYRYDNRGLKIAEKRTWGAQSFSTSSTYDSFGAVSTETDARGFTSYFTRNRRGECVLFTAGAVCQVITWDTFGRKLTETDFSGKHVLRTFRYDDQQNQMILTVGNNVQISTANAFGDTVSLTDGNGHTIRWQFDERGLLVEVDDMQGCQQTLHYDDASRLSWKETRGGAVVQYHYDAAGNVLSECIDPEGLALTTTWTLDALGRQIAIQDAAGTITRLTWDAEGALSEKCVDPDGLNLQTHYCYDALGNLVLETLKNPGGKDHVVQRTWDGFGNLLTTTIDPNGLKITRRMDYDGNGNCVAETDPNQHTTHFVYDSNNRCRYRIDPRGAVTEHQYDVNGFEVATLRYVNRLTGLGEWSEATVSSTLKPDSVHDLQTFRTFDEEGRIRLSWDTLGFATENTYDAVGNIVCTTRYAIATPLDALRAGKRELPSIKDARRTFYVYDKNNQLRYQFDATGAITRWTRDGAGNITESTRFAKPIWYGKAATLDEDSITRLLEADALHDQTTRITYDKAGRKSAERDATGAVTQYQYDAVGRCIATLRLAERVTESQWPEGFCLSPKDRLTRVMFDAAGREVFRIAPGGEVIERQYDAAGNVTTEIFHGLRVSASATPADIKKALLADTLSRRTDFLYDAAARLSKKTNAKGDYQQLLYDDAGNVTERREENGAVWRFVWDSANQLLETISPAVSLARWEKGVMVRENRSIITRNTWDSFGNLVEEVKDAEGLAVKHLYAYDGEGRKIRTLIRGIGIYGASTLQASAERLESVQDLTEITRYNAFGEVSATCSKGGVWRYHVYDERGQRTFEIDGTGHVVRYEYNALSERIRSTAFAKTVSLAPGSEPDARLLDRLVEVNSRYDRHTTYAYDALSRLVETTRDKVRAFDAKRQEYQMLSPCERQIWNAFGEITETATRRFADEWLHEYRDYDVNGHEIACLNAAGYLTTSTYTVFGELASQTDYAIATGSGFTPPADSSRSRTVSFMYDALGRVSSKTLKQVTFYHVDAQNRLQQETRDLETRFTWDAAGNLIATEDALGNIAYSYYNLLGQKIADVGPHTEAGRAATVYAYDGLGQLLSTLKRANGALSADAKGFNLAAVSAKDTLVSNVYDAMGRVIQVFDTKHHAINYSYDADGNLARRWQTFTRVDGTAMVQDVRYRFDAESRLTKTLTLKPDGTVASADTRYNAFGEKEAEGVNGRFTFTSDYDQLGRVWRTNTSGAWQINVYDLVNNVTQVVTASNAETPGNATGVDLSQAWYEQAMNFDGGLYHFVLQRQNNTYDASGNLLSQRYAKIINGQTDVWLERTQQVDRWGNVVREESVEHFVTTREYNALNALVMEELPLVRTVDRHGQATSIKPRQYFATDALGRDIGLTDAGGHTVLRRLDAEGHIIEEVDAKGAVSYKTWDLLGQMTHSKNATGVVVEYEYDKNGQLTSILTNGRRQTRAYDELGQLVRQSVGSNDVTTFEYNVQGFQTRRREASGKDTHWTYDDEGHKKSEFDGLHTQTWEYDDMGRIKHHEDLGGHRTTIIRNVNGLVLREGSTAGKHVQYQYYADGLLREFNDINCAEHVEYTYDAAGRVKTHKTSKGGDFKNGWSEEDETFSYDALGRLTSMQRRHSDAWSRRFPERSRDLLTLDYDYDAVGNIRHAAATANYTGKKVVSSDNWYDYDENDRLTVNRGVLENGNIGISRKQGSALLYDDSGNVREAQVFEGENARTYTYFYEESGLLSHIFKDGNRFEQRKYDTSGRLEQTTSFDIFGGKTGSSTLEYKNGQVVLQTNRNGMDAETAKTQFFYDVAGNLKDSVTRMQKSDVKGKVVHQKLEHHYEYALWDEYLQSSDDTKLQIDDYPKPETGRATRSYDLNGLLKEIKDTKRDSKGSSATSRFWMSSLEGMHAREDETGMVNYVRLGDNLVGDVSWNGVGEDAVHVYGGFVPTGYRRGIGEDTLLHPLRKGGILSRLADFVMGRGHLDTDEAVRNSAGDANDVIPSGNSGIYTLEAGDTLDTIALKVYGDSSLWYLIADANGITERNASAGAGGQLQPGQRLQIPSIGNTPHFNGATRALSSQSKQIGSRAATVSTPKPLVPKHHKSHQLFQKIAVAVIALVTTVLAAAALASGFGASATAGIFQLGLAAIRGAAGLGVVGAMATSAGAGFMGNLVAQNVSEALGMQHGIDWSSLLASGLASLAVTGLGFAAQGSRFAAMGERLQKWVKDSNFSIQSASQTMIKDALNQSANLAFHNQQHFDWMQLGTHAATSGIMDSTRYGKLDEMLEKIDATGTLAGETASLASHAASALTHGKSFNAEQVLVDNLGTVAGRFAMQGILSRESSTQSEYISPLENISPDDGVSEPLTTAVFNPSSVEHEDIELAAHINPFKVPEVHEGKDTNREIMARQKNINVNNHLALPGNQDIAEPINDNDTLTRDLEFMSSCGVYGGYVVDAANIIHEFMRKKQVASKVLSTGVRVKSPLYNRVKSMYRQRSLEKAKEVFPNPTSASYRILNHKAGRIIPVAGVVMDTTYVFFKTAAAYSRHEKSPDAYKYSVAAGGAALADVFAGGAVATAGGVGAVWVASAGLSLVGIPLMLVGIASYAVAASFYYAWGSDPVVNTSNRIIFNGLSKVSNRK</sequence>
<feature type="transmembrane region" description="Helical" evidence="3">
    <location>
        <begin position="3640"/>
        <end position="3663"/>
    </location>
</feature>
<dbReference type="InterPro" id="IPR006530">
    <property type="entry name" value="YD"/>
</dbReference>
<dbReference type="PANTHER" id="PTHR32305">
    <property type="match status" value="1"/>
</dbReference>
<dbReference type="PROSITE" id="PS51782">
    <property type="entry name" value="LYSM"/>
    <property type="match status" value="1"/>
</dbReference>